<protein>
    <submittedName>
        <fullName evidence="1">Uncharacterized protein</fullName>
    </submittedName>
</protein>
<dbReference type="Proteomes" id="UP001227268">
    <property type="component" value="Unassembled WGS sequence"/>
</dbReference>
<comment type="caution">
    <text evidence="1">The sequence shown here is derived from an EMBL/GenBank/DDBJ whole genome shotgun (WGS) entry which is preliminary data.</text>
</comment>
<dbReference type="EMBL" id="JASBWT010000008">
    <property type="protein sequence ID" value="KAJ9102343.1"/>
    <property type="molecule type" value="Genomic_DNA"/>
</dbReference>
<evidence type="ECO:0000313" key="1">
    <source>
        <dbReference type="EMBL" id="KAJ9102343.1"/>
    </source>
</evidence>
<keyword evidence="2" id="KW-1185">Reference proteome</keyword>
<proteinExistence type="predicted"/>
<reference evidence="1" key="1">
    <citation type="submission" date="2023-04" db="EMBL/GenBank/DDBJ databases">
        <title>Draft Genome sequencing of Naganishia species isolated from polar environments using Oxford Nanopore Technology.</title>
        <authorList>
            <person name="Leo P."/>
            <person name="Venkateswaran K."/>
        </authorList>
    </citation>
    <scope>NUCLEOTIDE SEQUENCE</scope>
    <source>
        <strain evidence="1">MNA-CCFEE 5423</strain>
    </source>
</reference>
<organism evidence="1 2">
    <name type="scientific">Naganishia friedmannii</name>
    <dbReference type="NCBI Taxonomy" id="89922"/>
    <lineage>
        <taxon>Eukaryota</taxon>
        <taxon>Fungi</taxon>
        <taxon>Dikarya</taxon>
        <taxon>Basidiomycota</taxon>
        <taxon>Agaricomycotina</taxon>
        <taxon>Tremellomycetes</taxon>
        <taxon>Filobasidiales</taxon>
        <taxon>Filobasidiaceae</taxon>
        <taxon>Naganishia</taxon>
    </lineage>
</organism>
<gene>
    <name evidence="1" type="ORF">QFC21_002743</name>
</gene>
<accession>A0ACC2VT28</accession>
<evidence type="ECO:0000313" key="2">
    <source>
        <dbReference type="Proteomes" id="UP001227268"/>
    </source>
</evidence>
<sequence>MAPSIHNTGVPLPKPPPNAHAVRVKPDITGVIFHVVSAAVMVNGFKALLQLGMTEWINTQGFKPKSSILTFVSLYLGHFQFLTIDGLWLTIVTCLLGGLGEMLPGVSILRTIKRAFLLIALPVELTISTIYWGLILLAPSLIVPDMASFNNDTTGPPSSSSEAPQLLRIPTWIDVSIHGVPAIVLVIDFFIREKKYRAPVSTWGAIILSAIAGLAYSIWVEHCAAYNDRFPYPFLPADSFPARIAIYAGATFFAYAAFKLINGLHA</sequence>
<name>A0ACC2VT28_9TREE</name>